<protein>
    <submittedName>
        <fullName evidence="1">Uncharacterized protein</fullName>
    </submittedName>
</protein>
<accession>W0JTE0</accession>
<proteinExistence type="predicted"/>
<dbReference type="AlphaFoldDB" id="W0JTE0"/>
<dbReference type="EMBL" id="CP007057">
    <property type="protein sequence ID" value="AHG01839.1"/>
    <property type="molecule type" value="Genomic_DNA"/>
</dbReference>
<evidence type="ECO:0000313" key="1">
    <source>
        <dbReference type="EMBL" id="AHG01839.1"/>
    </source>
</evidence>
<geneLocation type="plasmid" evidence="1">
    <name>unnamed</name>
</geneLocation>
<keyword evidence="2" id="KW-1185">Reference proteome</keyword>
<evidence type="ECO:0000313" key="2">
    <source>
        <dbReference type="Proteomes" id="UP000019024"/>
    </source>
</evidence>
<dbReference type="KEGG" id="hlr:HALLA_00680"/>
<sequence>MSLGVLPGFDADGVVASMDVRVADADVLCGVDVDPIAVRCAARILHVYIVNRHVAESTTWVFQNGEFFRVILETETFSDPYI</sequence>
<dbReference type="HOGENOM" id="CLU_2550122_0_0_2"/>
<name>W0JTE0_9EURY</name>
<gene>
    <name evidence="1" type="ORF">HALLA_00680</name>
</gene>
<keyword evidence="1" id="KW-0614">Plasmid</keyword>
<reference evidence="1 2" key="1">
    <citation type="submission" date="2014-01" db="EMBL/GenBank/DDBJ databases">
        <authorList>
            <consortium name="DOE Joint Genome Institute"/>
            <person name="Anderson I."/>
            <person name="Huntemann M."/>
            <person name="Han J."/>
            <person name="Chen A."/>
            <person name="Kyrpides N."/>
            <person name="Mavromatis K."/>
            <person name="Markowitz V."/>
            <person name="Palaniappan K."/>
            <person name="Ivanova N."/>
            <person name="Schaumberg A."/>
            <person name="Pati A."/>
            <person name="Liolios K."/>
            <person name="Nordberg H.P."/>
            <person name="Cantor M.N."/>
            <person name="Hua S.X."/>
            <person name="Woyke T."/>
        </authorList>
    </citation>
    <scope>NUCLEOTIDE SEQUENCE [LARGE SCALE GENOMIC DNA]</scope>
    <source>
        <strain evidence="1 2">XH-48</strain>
        <plasmid evidence="2">2</plasmid>
    </source>
</reference>
<dbReference type="Proteomes" id="UP000019024">
    <property type="component" value="Plasmid unnamed2"/>
</dbReference>
<organism evidence="1 2">
    <name type="scientific">Halostagnicola larsenii XH-48</name>
    <dbReference type="NCBI Taxonomy" id="797299"/>
    <lineage>
        <taxon>Archaea</taxon>
        <taxon>Methanobacteriati</taxon>
        <taxon>Methanobacteriota</taxon>
        <taxon>Stenosarchaea group</taxon>
        <taxon>Halobacteria</taxon>
        <taxon>Halobacteriales</taxon>
        <taxon>Natrialbaceae</taxon>
        <taxon>Halostagnicola</taxon>
    </lineage>
</organism>